<dbReference type="EMBL" id="QQSY01000005">
    <property type="protein sequence ID" value="RDI97434.1"/>
    <property type="molecule type" value="Genomic_DNA"/>
</dbReference>
<dbReference type="RefSeq" id="WP_114826282.1">
    <property type="nucleotide sequence ID" value="NZ_QQSY01000005.1"/>
</dbReference>
<accession>A0A370K466</accession>
<dbReference type="AlphaFoldDB" id="A0A370K466"/>
<organism evidence="1 2">
    <name type="scientific">Dyella solisilvae</name>
    <dbReference type="NCBI Taxonomy" id="1920168"/>
    <lineage>
        <taxon>Bacteria</taxon>
        <taxon>Pseudomonadati</taxon>
        <taxon>Pseudomonadota</taxon>
        <taxon>Gammaproteobacteria</taxon>
        <taxon>Lysobacterales</taxon>
        <taxon>Rhodanobacteraceae</taxon>
        <taxon>Dyella</taxon>
    </lineage>
</organism>
<gene>
    <name evidence="1" type="ORF">DVT68_16945</name>
</gene>
<evidence type="ECO:0000313" key="2">
    <source>
        <dbReference type="Proteomes" id="UP000254711"/>
    </source>
</evidence>
<evidence type="ECO:0000313" key="1">
    <source>
        <dbReference type="EMBL" id="RDI97434.1"/>
    </source>
</evidence>
<comment type="caution">
    <text evidence="1">The sequence shown here is derived from an EMBL/GenBank/DDBJ whole genome shotgun (WGS) entry which is preliminary data.</text>
</comment>
<sequence>MTETISSTVTISRELFDDVISALTNLRFIGESLGHLQGKEAEVLPHTQHASAVIIALFKAAA</sequence>
<dbReference type="Proteomes" id="UP000254711">
    <property type="component" value="Unassembled WGS sequence"/>
</dbReference>
<proteinExistence type="predicted"/>
<reference evidence="1 2" key="1">
    <citation type="submission" date="2018-07" db="EMBL/GenBank/DDBJ databases">
        <title>Dyella solisilvae sp. nov., isolated from the pine and broad-leaved mixed forest soil.</title>
        <authorList>
            <person name="Gao Z."/>
            <person name="Qiu L."/>
        </authorList>
    </citation>
    <scope>NUCLEOTIDE SEQUENCE [LARGE SCALE GENOMIC DNA]</scope>
    <source>
        <strain evidence="1 2">DHG54</strain>
    </source>
</reference>
<keyword evidence="2" id="KW-1185">Reference proteome</keyword>
<dbReference type="OrthoDB" id="9865775at2"/>
<name>A0A370K466_9GAMM</name>
<protein>
    <submittedName>
        <fullName evidence="1">Uncharacterized protein</fullName>
    </submittedName>
</protein>